<sequence length="52" mass="5791">MFADLGHFNVPAIRISFTFISFPALVCAYGGQTAYLQKFPDQIGNTFYNSIP</sequence>
<dbReference type="GO" id="GO:0005886">
    <property type="term" value="C:plasma membrane"/>
    <property type="evidence" value="ECO:0007669"/>
    <property type="project" value="UniProtKB-SubCell"/>
</dbReference>
<proteinExistence type="inferred from homology"/>
<feature type="domain" description="K+ potassium transporter integral membrane" evidence="4">
    <location>
        <begin position="1"/>
        <end position="52"/>
    </location>
</feature>
<dbReference type="PANTHER" id="PTHR30540">
    <property type="entry name" value="OSMOTIC STRESS POTASSIUM TRANSPORTER"/>
    <property type="match status" value="1"/>
</dbReference>
<evidence type="ECO:0000256" key="2">
    <source>
        <dbReference type="ARBA" id="ARBA00008440"/>
    </source>
</evidence>
<keyword evidence="3" id="KW-0472">Membrane</keyword>
<keyword evidence="6" id="KW-1185">Reference proteome</keyword>
<dbReference type="EMBL" id="LXQA010158685">
    <property type="protein sequence ID" value="MCI27327.1"/>
    <property type="molecule type" value="Genomic_DNA"/>
</dbReference>
<name>A0A392QTK4_9FABA</name>
<comment type="subcellular location">
    <subcellularLocation>
        <location evidence="1">Cell membrane</location>
        <topology evidence="1">Multi-pass membrane protein</topology>
    </subcellularLocation>
</comment>
<organism evidence="5 6">
    <name type="scientific">Trifolium medium</name>
    <dbReference type="NCBI Taxonomy" id="97028"/>
    <lineage>
        <taxon>Eukaryota</taxon>
        <taxon>Viridiplantae</taxon>
        <taxon>Streptophyta</taxon>
        <taxon>Embryophyta</taxon>
        <taxon>Tracheophyta</taxon>
        <taxon>Spermatophyta</taxon>
        <taxon>Magnoliopsida</taxon>
        <taxon>eudicotyledons</taxon>
        <taxon>Gunneridae</taxon>
        <taxon>Pentapetalae</taxon>
        <taxon>rosids</taxon>
        <taxon>fabids</taxon>
        <taxon>Fabales</taxon>
        <taxon>Fabaceae</taxon>
        <taxon>Papilionoideae</taxon>
        <taxon>50 kb inversion clade</taxon>
        <taxon>NPAAA clade</taxon>
        <taxon>Hologalegina</taxon>
        <taxon>IRL clade</taxon>
        <taxon>Trifolieae</taxon>
        <taxon>Trifolium</taxon>
    </lineage>
</organism>
<keyword evidence="3" id="KW-0812">Transmembrane</keyword>
<reference evidence="5 6" key="1">
    <citation type="journal article" date="2018" name="Front. Plant Sci.">
        <title>Red Clover (Trifolium pratense) and Zigzag Clover (T. medium) - A Picture of Genomic Similarities and Differences.</title>
        <authorList>
            <person name="Dluhosova J."/>
            <person name="Istvanek J."/>
            <person name="Nedelnik J."/>
            <person name="Repkova J."/>
        </authorList>
    </citation>
    <scope>NUCLEOTIDE SEQUENCE [LARGE SCALE GENOMIC DNA]</scope>
    <source>
        <strain evidence="6">cv. 10/8</strain>
        <tissue evidence="5">Leaf</tissue>
    </source>
</reference>
<evidence type="ECO:0000313" key="5">
    <source>
        <dbReference type="EMBL" id="MCI27327.1"/>
    </source>
</evidence>
<evidence type="ECO:0000313" key="6">
    <source>
        <dbReference type="Proteomes" id="UP000265520"/>
    </source>
</evidence>
<feature type="transmembrane region" description="Helical" evidence="3">
    <location>
        <begin position="12"/>
        <end position="31"/>
    </location>
</feature>
<dbReference type="Pfam" id="PF02705">
    <property type="entry name" value="K_trans"/>
    <property type="match status" value="1"/>
</dbReference>
<dbReference type="GO" id="GO:0015079">
    <property type="term" value="F:potassium ion transmembrane transporter activity"/>
    <property type="evidence" value="ECO:0007669"/>
    <property type="project" value="InterPro"/>
</dbReference>
<comment type="caution">
    <text evidence="5">The sequence shown here is derived from an EMBL/GenBank/DDBJ whole genome shotgun (WGS) entry which is preliminary data.</text>
</comment>
<feature type="non-terminal residue" evidence="5">
    <location>
        <position position="52"/>
    </location>
</feature>
<evidence type="ECO:0000256" key="1">
    <source>
        <dbReference type="ARBA" id="ARBA00004651"/>
    </source>
</evidence>
<evidence type="ECO:0000259" key="4">
    <source>
        <dbReference type="Pfam" id="PF02705"/>
    </source>
</evidence>
<dbReference type="AlphaFoldDB" id="A0A392QTK4"/>
<evidence type="ECO:0000256" key="3">
    <source>
        <dbReference type="SAM" id="Phobius"/>
    </source>
</evidence>
<dbReference type="Proteomes" id="UP000265520">
    <property type="component" value="Unassembled WGS sequence"/>
</dbReference>
<protein>
    <submittedName>
        <fullName evidence="5">Potassium transporter 5-like</fullName>
    </submittedName>
</protein>
<comment type="similarity">
    <text evidence="2">Belongs to the HAK/KUP transporter (TC 2.A.72.3) family.</text>
</comment>
<accession>A0A392QTK4</accession>
<dbReference type="PANTHER" id="PTHR30540:SF94">
    <property type="entry name" value="POTASSIUM TRANSPORTER 5"/>
    <property type="match status" value="1"/>
</dbReference>
<dbReference type="InterPro" id="IPR003855">
    <property type="entry name" value="K+_transporter"/>
</dbReference>
<keyword evidence="3" id="KW-1133">Transmembrane helix</keyword>
<dbReference type="InterPro" id="IPR053951">
    <property type="entry name" value="K_trans_N"/>
</dbReference>